<comment type="caution">
    <text evidence="1">The sequence shown here is derived from an EMBL/GenBank/DDBJ whole genome shotgun (WGS) entry which is preliminary data.</text>
</comment>
<proteinExistence type="predicted"/>
<sequence>MGISRQRAKGRKPAGTFAALPHAVMDSDDFRSLSGGAIKVLLGLLRQYRGNNNGDLSATLNQAREWGVGSSATLAKALQELQDRALVVRTREGRFLKPGGCCALYALTWQSIDECRGKLEIAPTRAPMRSFSLERIKKPTS</sequence>
<dbReference type="EMBL" id="JBHUJD010000010">
    <property type="protein sequence ID" value="MFD2310666.1"/>
    <property type="molecule type" value="Genomic_DNA"/>
</dbReference>
<dbReference type="RefSeq" id="WP_265720748.1">
    <property type="nucleotide sequence ID" value="NZ_JAPIVK010000005.1"/>
</dbReference>
<evidence type="ECO:0000313" key="2">
    <source>
        <dbReference type="Proteomes" id="UP001597425"/>
    </source>
</evidence>
<protein>
    <submittedName>
        <fullName evidence="1">Uncharacterized protein</fullName>
    </submittedName>
</protein>
<accession>A0ABW5EAR2</accession>
<organism evidence="1 2">
    <name type="scientific">Microbulbifer halophilus</name>
    <dbReference type="NCBI Taxonomy" id="453963"/>
    <lineage>
        <taxon>Bacteria</taxon>
        <taxon>Pseudomonadati</taxon>
        <taxon>Pseudomonadota</taxon>
        <taxon>Gammaproteobacteria</taxon>
        <taxon>Cellvibrionales</taxon>
        <taxon>Microbulbiferaceae</taxon>
        <taxon>Microbulbifer</taxon>
    </lineage>
</organism>
<keyword evidence="2" id="KW-1185">Reference proteome</keyword>
<reference evidence="2" key="1">
    <citation type="journal article" date="2019" name="Int. J. Syst. Evol. Microbiol.">
        <title>The Global Catalogue of Microorganisms (GCM) 10K type strain sequencing project: providing services to taxonomists for standard genome sequencing and annotation.</title>
        <authorList>
            <consortium name="The Broad Institute Genomics Platform"/>
            <consortium name="The Broad Institute Genome Sequencing Center for Infectious Disease"/>
            <person name="Wu L."/>
            <person name="Ma J."/>
        </authorList>
    </citation>
    <scope>NUCLEOTIDE SEQUENCE [LARGE SCALE GENOMIC DNA]</scope>
    <source>
        <strain evidence="2">KCTC 12848</strain>
    </source>
</reference>
<evidence type="ECO:0000313" key="1">
    <source>
        <dbReference type="EMBL" id="MFD2310666.1"/>
    </source>
</evidence>
<dbReference type="Proteomes" id="UP001597425">
    <property type="component" value="Unassembled WGS sequence"/>
</dbReference>
<gene>
    <name evidence="1" type="ORF">ACFSKX_09585</name>
</gene>
<name>A0ABW5EAR2_9GAMM</name>